<proteinExistence type="predicted"/>
<keyword evidence="2" id="KW-1185">Reference proteome</keyword>
<comment type="caution">
    <text evidence="1">The sequence shown here is derived from an EMBL/GenBank/DDBJ whole genome shotgun (WGS) entry which is preliminary data.</text>
</comment>
<protein>
    <submittedName>
        <fullName evidence="1">15890_t:CDS:1</fullName>
    </submittedName>
</protein>
<sequence length="41" mass="4963">MLELPVKAFNISNKNEESYFYVDKDEKRDKETTQLRQARAR</sequence>
<dbReference type="EMBL" id="CAJVQB010155931">
    <property type="protein sequence ID" value="CAG8856073.1"/>
    <property type="molecule type" value="Genomic_DNA"/>
</dbReference>
<accession>A0ABN7XL78</accession>
<dbReference type="Proteomes" id="UP000789901">
    <property type="component" value="Unassembled WGS sequence"/>
</dbReference>
<reference evidence="1 2" key="1">
    <citation type="submission" date="2021-06" db="EMBL/GenBank/DDBJ databases">
        <authorList>
            <person name="Kallberg Y."/>
            <person name="Tangrot J."/>
            <person name="Rosling A."/>
        </authorList>
    </citation>
    <scope>NUCLEOTIDE SEQUENCE [LARGE SCALE GENOMIC DNA]</scope>
    <source>
        <strain evidence="1 2">120-4 pot B 10/14</strain>
    </source>
</reference>
<evidence type="ECO:0000313" key="2">
    <source>
        <dbReference type="Proteomes" id="UP000789901"/>
    </source>
</evidence>
<name>A0ABN7XL78_GIGMA</name>
<feature type="non-terminal residue" evidence="1">
    <location>
        <position position="41"/>
    </location>
</feature>
<gene>
    <name evidence="1" type="ORF">GMARGA_LOCUS44894</name>
</gene>
<organism evidence="1 2">
    <name type="scientific">Gigaspora margarita</name>
    <dbReference type="NCBI Taxonomy" id="4874"/>
    <lineage>
        <taxon>Eukaryota</taxon>
        <taxon>Fungi</taxon>
        <taxon>Fungi incertae sedis</taxon>
        <taxon>Mucoromycota</taxon>
        <taxon>Glomeromycotina</taxon>
        <taxon>Glomeromycetes</taxon>
        <taxon>Diversisporales</taxon>
        <taxon>Gigasporaceae</taxon>
        <taxon>Gigaspora</taxon>
    </lineage>
</organism>
<evidence type="ECO:0000313" key="1">
    <source>
        <dbReference type="EMBL" id="CAG8856073.1"/>
    </source>
</evidence>